<dbReference type="InterPro" id="IPR036259">
    <property type="entry name" value="MFS_trans_sf"/>
</dbReference>
<feature type="transmembrane region" description="Helical" evidence="6">
    <location>
        <begin position="84"/>
        <end position="106"/>
    </location>
</feature>
<protein>
    <recommendedName>
        <fullName evidence="9">MFS family arabinose efflux permease</fullName>
    </recommendedName>
</protein>
<feature type="transmembrane region" description="Helical" evidence="6">
    <location>
        <begin position="175"/>
        <end position="194"/>
    </location>
</feature>
<feature type="transmembrane region" description="Helical" evidence="6">
    <location>
        <begin position="377"/>
        <end position="398"/>
    </location>
</feature>
<evidence type="ECO:0000256" key="2">
    <source>
        <dbReference type="ARBA" id="ARBA00022475"/>
    </source>
</evidence>
<dbReference type="CDD" id="cd06173">
    <property type="entry name" value="MFS_MefA_like"/>
    <property type="match status" value="1"/>
</dbReference>
<feature type="transmembrane region" description="Helical" evidence="6">
    <location>
        <begin position="352"/>
        <end position="371"/>
    </location>
</feature>
<evidence type="ECO:0000256" key="3">
    <source>
        <dbReference type="ARBA" id="ARBA00022692"/>
    </source>
</evidence>
<feature type="transmembrane region" description="Helical" evidence="6">
    <location>
        <begin position="231"/>
        <end position="254"/>
    </location>
</feature>
<proteinExistence type="predicted"/>
<keyword evidence="3 6" id="KW-0812">Transmembrane</keyword>
<dbReference type="RefSeq" id="WP_075136337.1">
    <property type="nucleotide sequence ID" value="NZ_MSIF01000018.1"/>
</dbReference>
<evidence type="ECO:0000313" key="7">
    <source>
        <dbReference type="EMBL" id="OLF07037.1"/>
    </source>
</evidence>
<feature type="transmembrane region" description="Helical" evidence="6">
    <location>
        <begin position="260"/>
        <end position="284"/>
    </location>
</feature>
<feature type="transmembrane region" description="Helical" evidence="6">
    <location>
        <begin position="316"/>
        <end position="340"/>
    </location>
</feature>
<dbReference type="EMBL" id="MSIF01000018">
    <property type="protein sequence ID" value="OLF07037.1"/>
    <property type="molecule type" value="Genomic_DNA"/>
</dbReference>
<keyword evidence="2" id="KW-1003">Cell membrane</keyword>
<feature type="transmembrane region" description="Helical" evidence="6">
    <location>
        <begin position="52"/>
        <end position="72"/>
    </location>
</feature>
<dbReference type="GO" id="GO:0022857">
    <property type="term" value="F:transmembrane transporter activity"/>
    <property type="evidence" value="ECO:0007669"/>
    <property type="project" value="InterPro"/>
</dbReference>
<sequence length="410" mass="40872">MSVRTPAAPGTRSGPLSARYLSFVAAVGLSAIGDAAWMIALASTVVGVAGPATAGAVLALAGLPRIVTMLVGGAVADRRGPARVMVGTDLGRCVVMLGAAGAVLVTGPSVPVLVAAAAGLTLLSAFFVPASGALRPLLLPERDLVRGNTLYLVGLRAGQAAGGPVGAWLVGLGGVVAVAVANAASFLVSALAVSRFREKAPEPRTTTGPRFVTRVAEGFRHVMGHRDLRRLVLVVGLAELASAGPVNIGLVLVADEIGAGLSGAGLLLTAFTVGATVAFGWGLVRPVGRRAGPVALVSLVAQAVVLVALGQVQATVAALACYGLLGLLSAQLGVVLVSQIQRGAETAVRGRVMSIMSLVVFAAPPLGNAVIGGAIEWFGLTTTMVAHGALALVAAAVYGSARALREARLD</sequence>
<feature type="transmembrane region" description="Helical" evidence="6">
    <location>
        <begin position="291"/>
        <end position="310"/>
    </location>
</feature>
<dbReference type="Gene3D" id="1.20.1250.20">
    <property type="entry name" value="MFS general substrate transporter like domains"/>
    <property type="match status" value="1"/>
</dbReference>
<keyword evidence="5 6" id="KW-0472">Membrane</keyword>
<keyword evidence="4 6" id="KW-1133">Transmembrane helix</keyword>
<keyword evidence="8" id="KW-1185">Reference proteome</keyword>
<dbReference type="GO" id="GO:0005886">
    <property type="term" value="C:plasma membrane"/>
    <property type="evidence" value="ECO:0007669"/>
    <property type="project" value="UniProtKB-SubCell"/>
</dbReference>
<evidence type="ECO:0000313" key="8">
    <source>
        <dbReference type="Proteomes" id="UP000185696"/>
    </source>
</evidence>
<gene>
    <name evidence="7" type="ORF">BLA60_29330</name>
</gene>
<organism evidence="7 8">
    <name type="scientific">Actinophytocola xinjiangensis</name>
    <dbReference type="NCBI Taxonomy" id="485602"/>
    <lineage>
        <taxon>Bacteria</taxon>
        <taxon>Bacillati</taxon>
        <taxon>Actinomycetota</taxon>
        <taxon>Actinomycetes</taxon>
        <taxon>Pseudonocardiales</taxon>
        <taxon>Pseudonocardiaceae</taxon>
    </lineage>
</organism>
<name>A0A7Z0WH52_9PSEU</name>
<evidence type="ECO:0000256" key="4">
    <source>
        <dbReference type="ARBA" id="ARBA00022989"/>
    </source>
</evidence>
<dbReference type="PANTHER" id="PTHR23513:SF17">
    <property type="entry name" value="MEMBRANE PROTEIN"/>
    <property type="match status" value="1"/>
</dbReference>
<accession>A0A7Z0WH52</accession>
<feature type="transmembrane region" description="Helical" evidence="6">
    <location>
        <begin position="20"/>
        <end position="40"/>
    </location>
</feature>
<dbReference type="InterPro" id="IPR011701">
    <property type="entry name" value="MFS"/>
</dbReference>
<dbReference type="SUPFAM" id="SSF103473">
    <property type="entry name" value="MFS general substrate transporter"/>
    <property type="match status" value="1"/>
</dbReference>
<dbReference type="PANTHER" id="PTHR23513">
    <property type="entry name" value="INTEGRAL MEMBRANE EFFLUX PROTEIN-RELATED"/>
    <property type="match status" value="1"/>
</dbReference>
<reference evidence="7 8" key="1">
    <citation type="submission" date="2016-12" db="EMBL/GenBank/DDBJ databases">
        <title>The draft genome sequence of Actinophytocola xinjiangensis.</title>
        <authorList>
            <person name="Wang W."/>
            <person name="Yuan L."/>
        </authorList>
    </citation>
    <scope>NUCLEOTIDE SEQUENCE [LARGE SCALE GENOMIC DNA]</scope>
    <source>
        <strain evidence="7 8">CGMCC 4.4663</strain>
    </source>
</reference>
<dbReference type="AlphaFoldDB" id="A0A7Z0WH52"/>
<evidence type="ECO:0000256" key="6">
    <source>
        <dbReference type="SAM" id="Phobius"/>
    </source>
</evidence>
<evidence type="ECO:0000256" key="1">
    <source>
        <dbReference type="ARBA" id="ARBA00004651"/>
    </source>
</evidence>
<evidence type="ECO:0008006" key="9">
    <source>
        <dbReference type="Google" id="ProtNLM"/>
    </source>
</evidence>
<dbReference type="Proteomes" id="UP000185696">
    <property type="component" value="Unassembled WGS sequence"/>
</dbReference>
<comment type="caution">
    <text evidence="7">The sequence shown here is derived from an EMBL/GenBank/DDBJ whole genome shotgun (WGS) entry which is preliminary data.</text>
</comment>
<comment type="subcellular location">
    <subcellularLocation>
        <location evidence="1">Cell membrane</location>
        <topology evidence="1">Multi-pass membrane protein</topology>
    </subcellularLocation>
</comment>
<evidence type="ECO:0000256" key="5">
    <source>
        <dbReference type="ARBA" id="ARBA00023136"/>
    </source>
</evidence>
<dbReference type="Pfam" id="PF07690">
    <property type="entry name" value="MFS_1"/>
    <property type="match status" value="1"/>
</dbReference>